<keyword evidence="3" id="KW-1185">Reference proteome</keyword>
<evidence type="ECO:0000313" key="3">
    <source>
        <dbReference type="Proteomes" id="UP001226434"/>
    </source>
</evidence>
<dbReference type="NCBIfam" id="TIGR03570">
    <property type="entry name" value="NeuD_NnaD"/>
    <property type="match status" value="1"/>
</dbReference>
<dbReference type="Pfam" id="PF00132">
    <property type="entry name" value="Hexapep"/>
    <property type="match status" value="1"/>
</dbReference>
<evidence type="ECO:0000313" key="2">
    <source>
        <dbReference type="EMBL" id="MDI3318640.1"/>
    </source>
</evidence>
<dbReference type="PANTHER" id="PTHR43300">
    <property type="entry name" value="ACETYLTRANSFERASE"/>
    <property type="match status" value="1"/>
</dbReference>
<gene>
    <name evidence="2" type="ORF">QJ048_02590</name>
</gene>
<accession>A0ABT6R7V9</accession>
<dbReference type="Proteomes" id="UP001226434">
    <property type="component" value="Unassembled WGS sequence"/>
</dbReference>
<protein>
    <submittedName>
        <fullName evidence="2">Acetyltransferase</fullName>
    </submittedName>
</protein>
<dbReference type="PANTHER" id="PTHR43300:SF4">
    <property type="entry name" value="ACYL-[ACYL-CARRIER-PROTEIN]--UDP-N-ACETYLGLUCOSAMINE O-ACYLTRANSFERASE"/>
    <property type="match status" value="1"/>
</dbReference>
<reference evidence="2 3" key="1">
    <citation type="submission" date="2023-05" db="EMBL/GenBank/DDBJ databases">
        <title>Genome sequence of Pinibacter sp. MAH-24.</title>
        <authorList>
            <person name="Huq M.A."/>
        </authorList>
    </citation>
    <scope>NUCLEOTIDE SEQUENCE [LARGE SCALE GENOMIC DNA]</scope>
    <source>
        <strain evidence="2 3">MAH-24</strain>
    </source>
</reference>
<dbReference type="InterPro" id="IPR011004">
    <property type="entry name" value="Trimer_LpxA-like_sf"/>
</dbReference>
<evidence type="ECO:0000256" key="1">
    <source>
        <dbReference type="ARBA" id="ARBA00007274"/>
    </source>
</evidence>
<dbReference type="CDD" id="cd03360">
    <property type="entry name" value="LbH_AT_putative"/>
    <property type="match status" value="1"/>
</dbReference>
<comment type="similarity">
    <text evidence="1">Belongs to the transferase hexapeptide repeat family.</text>
</comment>
<comment type="caution">
    <text evidence="2">The sequence shown here is derived from an EMBL/GenBank/DDBJ whole genome shotgun (WGS) entry which is preliminary data.</text>
</comment>
<proteinExistence type="inferred from homology"/>
<dbReference type="Gene3D" id="2.160.10.10">
    <property type="entry name" value="Hexapeptide repeat proteins"/>
    <property type="match status" value="1"/>
</dbReference>
<dbReference type="InterPro" id="IPR050179">
    <property type="entry name" value="Trans_hexapeptide_repeat"/>
</dbReference>
<dbReference type="Gene3D" id="3.40.50.20">
    <property type="match status" value="1"/>
</dbReference>
<organism evidence="2 3">
    <name type="scientific">Pinibacter soli</name>
    <dbReference type="NCBI Taxonomy" id="3044211"/>
    <lineage>
        <taxon>Bacteria</taxon>
        <taxon>Pseudomonadati</taxon>
        <taxon>Bacteroidota</taxon>
        <taxon>Chitinophagia</taxon>
        <taxon>Chitinophagales</taxon>
        <taxon>Chitinophagaceae</taxon>
        <taxon>Pinibacter</taxon>
    </lineage>
</organism>
<sequence>MKNKKLVIFGAGETADIAYEYFTHDSTYEVVGFTVEDAYKTSDTLYGLPIISFSQIKDHFPPSSVEMFVAISYTKLNRVRAKCYNMVKEAGYTCATYISSKAFVWHNATIGENCMIFENNVIQHKVQIGNGVILWSGNHIGHQTKIHDFVYISSHVVVSGFCEIGKSSFLGVNATFNDKIKIGGDTIVGSGALITKSFLDSGKLLIGAPAKSGPVNSYITFGVQENEI</sequence>
<dbReference type="InterPro" id="IPR001451">
    <property type="entry name" value="Hexapep"/>
</dbReference>
<dbReference type="SUPFAM" id="SSF51161">
    <property type="entry name" value="Trimeric LpxA-like enzymes"/>
    <property type="match status" value="1"/>
</dbReference>
<dbReference type="EMBL" id="JASBRG010000001">
    <property type="protein sequence ID" value="MDI3318640.1"/>
    <property type="molecule type" value="Genomic_DNA"/>
</dbReference>
<name>A0ABT6R7V9_9BACT</name>
<dbReference type="InterPro" id="IPR020019">
    <property type="entry name" value="AcTrfase_PglD-like"/>
</dbReference>
<dbReference type="RefSeq" id="WP_282332768.1">
    <property type="nucleotide sequence ID" value="NZ_JASBRG010000001.1"/>
</dbReference>